<evidence type="ECO:0000256" key="1">
    <source>
        <dbReference type="ARBA" id="ARBA00023015"/>
    </source>
</evidence>
<dbReference type="Pfam" id="PF07729">
    <property type="entry name" value="FCD"/>
    <property type="match status" value="1"/>
</dbReference>
<dbReference type="RefSeq" id="WP_203065149.1">
    <property type="nucleotide sequence ID" value="NZ_CP068983.1"/>
</dbReference>
<accession>A0AA41QJP8</accession>
<dbReference type="AlphaFoldDB" id="A0AA41QJP8"/>
<dbReference type="SUPFAM" id="SSF46785">
    <property type="entry name" value="Winged helix' DNA-binding domain"/>
    <property type="match status" value="1"/>
</dbReference>
<dbReference type="Proteomes" id="UP001156140">
    <property type="component" value="Unassembled WGS sequence"/>
</dbReference>
<evidence type="ECO:0000256" key="2">
    <source>
        <dbReference type="ARBA" id="ARBA00023125"/>
    </source>
</evidence>
<dbReference type="EMBL" id="JALAZD010000001">
    <property type="protein sequence ID" value="MCI0126166.1"/>
    <property type="molecule type" value="Genomic_DNA"/>
</dbReference>
<dbReference type="InterPro" id="IPR036390">
    <property type="entry name" value="WH_DNA-bd_sf"/>
</dbReference>
<dbReference type="Gene3D" id="1.20.120.530">
    <property type="entry name" value="GntR ligand-binding domain-like"/>
    <property type="match status" value="1"/>
</dbReference>
<dbReference type="PANTHER" id="PTHR43537:SF5">
    <property type="entry name" value="UXU OPERON TRANSCRIPTIONAL REGULATOR"/>
    <property type="match status" value="1"/>
</dbReference>
<evidence type="ECO:0000313" key="6">
    <source>
        <dbReference type="Proteomes" id="UP001156140"/>
    </source>
</evidence>
<dbReference type="GO" id="GO:0003677">
    <property type="term" value="F:DNA binding"/>
    <property type="evidence" value="ECO:0007669"/>
    <property type="project" value="UniProtKB-KW"/>
</dbReference>
<dbReference type="SUPFAM" id="SSF48008">
    <property type="entry name" value="GntR ligand-binding domain-like"/>
    <property type="match status" value="1"/>
</dbReference>
<dbReference type="PROSITE" id="PS50949">
    <property type="entry name" value="HTH_GNTR"/>
    <property type="match status" value="1"/>
</dbReference>
<protein>
    <submittedName>
        <fullName evidence="5">GntR family transcriptional regulator</fullName>
    </submittedName>
</protein>
<dbReference type="GO" id="GO:0003700">
    <property type="term" value="F:DNA-binding transcription factor activity"/>
    <property type="evidence" value="ECO:0007669"/>
    <property type="project" value="InterPro"/>
</dbReference>
<evidence type="ECO:0000259" key="4">
    <source>
        <dbReference type="PROSITE" id="PS50949"/>
    </source>
</evidence>
<proteinExistence type="predicted"/>
<evidence type="ECO:0000313" key="5">
    <source>
        <dbReference type="EMBL" id="MCI0126166.1"/>
    </source>
</evidence>
<sequence>MDDAFIAGTSYARVRDAIRDRIVGGTYLPGTRLKINDLCEQFGISSNPIREALQQLQGEGLVVISPNRGATVRLIDEQMIRHIYEIGEAIDGILANRCAAIATPPQVEQLRGIQRKMEAAAAADDAVARADYNGEFHTLLGTISGNTEAVDIRRRHQNLIRTIRQKYGYSPKRLEQIHIEHWAIIDAIADRDVAAAESAARIHAVRSLEDMLARYVGLGRA</sequence>
<name>A0AA41QJP8_9HYPH</name>
<dbReference type="SMART" id="SM00895">
    <property type="entry name" value="FCD"/>
    <property type="match status" value="1"/>
</dbReference>
<reference evidence="5" key="1">
    <citation type="submission" date="2022-03" db="EMBL/GenBank/DDBJ databases">
        <title>The complete genome sequence of a Methyloterrigena soli.</title>
        <authorList>
            <person name="Zi Z."/>
        </authorList>
    </citation>
    <scope>NUCLEOTIDE SEQUENCE</scope>
    <source>
        <strain evidence="5">M48</strain>
    </source>
</reference>
<dbReference type="PANTHER" id="PTHR43537">
    <property type="entry name" value="TRANSCRIPTIONAL REGULATOR, GNTR FAMILY"/>
    <property type="match status" value="1"/>
</dbReference>
<organism evidence="5 6">
    <name type="scientific">Paradevosia shaoguanensis</name>
    <dbReference type="NCBI Taxonomy" id="1335043"/>
    <lineage>
        <taxon>Bacteria</taxon>
        <taxon>Pseudomonadati</taxon>
        <taxon>Pseudomonadota</taxon>
        <taxon>Alphaproteobacteria</taxon>
        <taxon>Hyphomicrobiales</taxon>
        <taxon>Devosiaceae</taxon>
        <taxon>Paradevosia</taxon>
    </lineage>
</organism>
<dbReference type="InterPro" id="IPR036388">
    <property type="entry name" value="WH-like_DNA-bd_sf"/>
</dbReference>
<dbReference type="Gene3D" id="1.10.10.10">
    <property type="entry name" value="Winged helix-like DNA-binding domain superfamily/Winged helix DNA-binding domain"/>
    <property type="match status" value="1"/>
</dbReference>
<keyword evidence="6" id="KW-1185">Reference proteome</keyword>
<dbReference type="InterPro" id="IPR011711">
    <property type="entry name" value="GntR_C"/>
</dbReference>
<dbReference type="InterPro" id="IPR008920">
    <property type="entry name" value="TF_FadR/GntR_C"/>
</dbReference>
<evidence type="ECO:0000256" key="3">
    <source>
        <dbReference type="ARBA" id="ARBA00023163"/>
    </source>
</evidence>
<comment type="caution">
    <text evidence="5">The sequence shown here is derived from an EMBL/GenBank/DDBJ whole genome shotgun (WGS) entry which is preliminary data.</text>
</comment>
<keyword evidence="3" id="KW-0804">Transcription</keyword>
<keyword evidence="2" id="KW-0238">DNA-binding</keyword>
<dbReference type="SMART" id="SM00345">
    <property type="entry name" value="HTH_GNTR"/>
    <property type="match status" value="1"/>
</dbReference>
<gene>
    <name evidence="5" type="ORF">ML536_04940</name>
</gene>
<dbReference type="Pfam" id="PF00392">
    <property type="entry name" value="GntR"/>
    <property type="match status" value="1"/>
</dbReference>
<dbReference type="CDD" id="cd07377">
    <property type="entry name" value="WHTH_GntR"/>
    <property type="match status" value="1"/>
</dbReference>
<keyword evidence="1" id="KW-0805">Transcription regulation</keyword>
<feature type="domain" description="HTH gntR-type" evidence="4">
    <location>
        <begin position="8"/>
        <end position="75"/>
    </location>
</feature>
<dbReference type="InterPro" id="IPR000524">
    <property type="entry name" value="Tscrpt_reg_HTH_GntR"/>
</dbReference>